<dbReference type="AlphaFoldDB" id="A2EUX3"/>
<dbReference type="VEuPathDB" id="TrichDB:TVAGG3_0192570"/>
<evidence type="ECO:0008006" key="3">
    <source>
        <dbReference type="Google" id="ProtNLM"/>
    </source>
</evidence>
<dbReference type="PANTHER" id="PTHR45661">
    <property type="entry name" value="SURFACE ANTIGEN"/>
    <property type="match status" value="1"/>
</dbReference>
<keyword evidence="2" id="KW-1185">Reference proteome</keyword>
<dbReference type="Gene3D" id="3.80.10.10">
    <property type="entry name" value="Ribonuclease Inhibitor"/>
    <property type="match status" value="2"/>
</dbReference>
<dbReference type="EMBL" id="DS113501">
    <property type="protein sequence ID" value="EAY03582.1"/>
    <property type="molecule type" value="Genomic_DNA"/>
</dbReference>
<gene>
    <name evidence="1" type="ORF">TVAG_042340</name>
</gene>
<dbReference type="SMR" id="A2EUX3"/>
<dbReference type="KEGG" id="tva:4761428"/>
<dbReference type="Proteomes" id="UP000001542">
    <property type="component" value="Unassembled WGS sequence"/>
</dbReference>
<evidence type="ECO:0000313" key="1">
    <source>
        <dbReference type="EMBL" id="EAY03582.1"/>
    </source>
</evidence>
<dbReference type="SUPFAM" id="SSF52058">
    <property type="entry name" value="L domain-like"/>
    <property type="match status" value="2"/>
</dbReference>
<dbReference type="STRING" id="5722.A2EUX3"/>
<dbReference type="RefSeq" id="XP_001315805.1">
    <property type="nucleotide sequence ID" value="XM_001315770.1"/>
</dbReference>
<dbReference type="InterPro" id="IPR026906">
    <property type="entry name" value="LRR_5"/>
</dbReference>
<dbReference type="VEuPathDB" id="TrichDB:TVAG_042340"/>
<dbReference type="InterPro" id="IPR053139">
    <property type="entry name" value="Surface_bspA-like"/>
</dbReference>
<protein>
    <recommendedName>
        <fullName evidence="3">Surface antigen BspA-like</fullName>
    </recommendedName>
</protein>
<proteinExistence type="predicted"/>
<name>A2EUX3_TRIV3</name>
<reference evidence="1" key="1">
    <citation type="submission" date="2006-10" db="EMBL/GenBank/DDBJ databases">
        <authorList>
            <person name="Amadeo P."/>
            <person name="Zhao Q."/>
            <person name="Wortman J."/>
            <person name="Fraser-Liggett C."/>
            <person name="Carlton J."/>
        </authorList>
    </citation>
    <scope>NUCLEOTIDE SEQUENCE</scope>
    <source>
        <strain evidence="1">G3</strain>
    </source>
</reference>
<accession>A2EUX3</accession>
<sequence length="382" mass="42253">MIITEPNGASSTGHSGNGYARITLLGIPYQNVFYSYHNETTLDVMMKDEVCNESINLPSKVDNKPVVSILPRAFYGNSCLRSIKIPKTVESIGSEAFSMASNLREVVFEQESLCNSIGNFAFSDTSLAKISIPSLVTSIGEWCFKSTALNYISFESPSHLESIPAGCFHGSDLASIYIPQSVKTFQRNAFSNSNIQSIDFNTTSQLELIDESCFSNSHIRSITIPDSVKIISNNAFERTFDLDRVTFGSGCLVEIIPQMCFLNSNINSIYISKKISSIGKNAFLNSAIQTVRFDALSICQNISEKSFFNTSLSSISLPPSVAIIGNYAFANCSRLQFVSYCSSTYQENRNIFDKSDMLKNVSVAYYFLFSTSEFANLETKLD</sequence>
<dbReference type="PANTHER" id="PTHR45661:SF3">
    <property type="entry name" value="IG-LIKE DOMAIN-CONTAINING PROTEIN"/>
    <property type="match status" value="1"/>
</dbReference>
<reference evidence="1" key="2">
    <citation type="journal article" date="2007" name="Science">
        <title>Draft genome sequence of the sexually transmitted pathogen Trichomonas vaginalis.</title>
        <authorList>
            <person name="Carlton J.M."/>
            <person name="Hirt R.P."/>
            <person name="Silva J.C."/>
            <person name="Delcher A.L."/>
            <person name="Schatz M."/>
            <person name="Zhao Q."/>
            <person name="Wortman J.R."/>
            <person name="Bidwell S.L."/>
            <person name="Alsmark U.C.M."/>
            <person name="Besteiro S."/>
            <person name="Sicheritz-Ponten T."/>
            <person name="Noel C.J."/>
            <person name="Dacks J.B."/>
            <person name="Foster P.G."/>
            <person name="Simillion C."/>
            <person name="Van de Peer Y."/>
            <person name="Miranda-Saavedra D."/>
            <person name="Barton G.J."/>
            <person name="Westrop G.D."/>
            <person name="Mueller S."/>
            <person name="Dessi D."/>
            <person name="Fiori P.L."/>
            <person name="Ren Q."/>
            <person name="Paulsen I."/>
            <person name="Zhang H."/>
            <person name="Bastida-Corcuera F.D."/>
            <person name="Simoes-Barbosa A."/>
            <person name="Brown M.T."/>
            <person name="Hayes R.D."/>
            <person name="Mukherjee M."/>
            <person name="Okumura C.Y."/>
            <person name="Schneider R."/>
            <person name="Smith A.J."/>
            <person name="Vanacova S."/>
            <person name="Villalvazo M."/>
            <person name="Haas B.J."/>
            <person name="Pertea M."/>
            <person name="Feldblyum T.V."/>
            <person name="Utterback T.R."/>
            <person name="Shu C.L."/>
            <person name="Osoegawa K."/>
            <person name="de Jong P.J."/>
            <person name="Hrdy I."/>
            <person name="Horvathova L."/>
            <person name="Zubacova Z."/>
            <person name="Dolezal P."/>
            <person name="Malik S.B."/>
            <person name="Logsdon J.M. Jr."/>
            <person name="Henze K."/>
            <person name="Gupta A."/>
            <person name="Wang C.C."/>
            <person name="Dunne R.L."/>
            <person name="Upcroft J.A."/>
            <person name="Upcroft P."/>
            <person name="White O."/>
            <person name="Salzberg S.L."/>
            <person name="Tang P."/>
            <person name="Chiu C.-H."/>
            <person name="Lee Y.-S."/>
            <person name="Embley T.M."/>
            <person name="Coombs G.H."/>
            <person name="Mottram J.C."/>
            <person name="Tachezy J."/>
            <person name="Fraser-Liggett C.M."/>
            <person name="Johnson P.J."/>
        </authorList>
    </citation>
    <scope>NUCLEOTIDE SEQUENCE [LARGE SCALE GENOMIC DNA]</scope>
    <source>
        <strain evidence="1">G3</strain>
    </source>
</reference>
<dbReference type="Pfam" id="PF13306">
    <property type="entry name" value="LRR_5"/>
    <property type="match status" value="2"/>
</dbReference>
<organism evidence="1 2">
    <name type="scientific">Trichomonas vaginalis (strain ATCC PRA-98 / G3)</name>
    <dbReference type="NCBI Taxonomy" id="412133"/>
    <lineage>
        <taxon>Eukaryota</taxon>
        <taxon>Metamonada</taxon>
        <taxon>Parabasalia</taxon>
        <taxon>Trichomonadida</taxon>
        <taxon>Trichomonadidae</taxon>
        <taxon>Trichomonas</taxon>
    </lineage>
</organism>
<dbReference type="InterPro" id="IPR032675">
    <property type="entry name" value="LRR_dom_sf"/>
</dbReference>
<evidence type="ECO:0000313" key="2">
    <source>
        <dbReference type="Proteomes" id="UP000001542"/>
    </source>
</evidence>
<dbReference type="InParanoid" id="A2EUX3"/>